<accession>X1VS21</accession>
<evidence type="ECO:0000313" key="2">
    <source>
        <dbReference type="EMBL" id="GAJ23427.1"/>
    </source>
</evidence>
<dbReference type="GO" id="GO:0016881">
    <property type="term" value="F:acid-amino acid ligase activity"/>
    <property type="evidence" value="ECO:0007669"/>
    <property type="project" value="InterPro"/>
</dbReference>
<sequence>MVISSAVKDDNVEVEEARRQKIPVIPRAEMLAELMRMKNGIA</sequence>
<gene>
    <name evidence="2" type="ORF">S12H4_59119</name>
</gene>
<feature type="non-terminal residue" evidence="2">
    <location>
        <position position="42"/>
    </location>
</feature>
<organism evidence="2">
    <name type="scientific">marine sediment metagenome</name>
    <dbReference type="NCBI Taxonomy" id="412755"/>
    <lineage>
        <taxon>unclassified sequences</taxon>
        <taxon>metagenomes</taxon>
        <taxon>ecological metagenomes</taxon>
    </lineage>
</organism>
<name>X1VS21_9ZZZZ</name>
<protein>
    <recommendedName>
        <fullName evidence="1">Mur ligase N-terminal catalytic domain-containing protein</fullName>
    </recommendedName>
</protein>
<dbReference type="EMBL" id="BARW01038545">
    <property type="protein sequence ID" value="GAJ23427.1"/>
    <property type="molecule type" value="Genomic_DNA"/>
</dbReference>
<dbReference type="Pfam" id="PF01225">
    <property type="entry name" value="Mur_ligase"/>
    <property type="match status" value="1"/>
</dbReference>
<proteinExistence type="predicted"/>
<reference evidence="2" key="1">
    <citation type="journal article" date="2014" name="Front. Microbiol.">
        <title>High frequency of phylogenetically diverse reductive dehalogenase-homologous genes in deep subseafloor sedimentary metagenomes.</title>
        <authorList>
            <person name="Kawai M."/>
            <person name="Futagami T."/>
            <person name="Toyoda A."/>
            <person name="Takaki Y."/>
            <person name="Nishi S."/>
            <person name="Hori S."/>
            <person name="Arai W."/>
            <person name="Tsubouchi T."/>
            <person name="Morono Y."/>
            <person name="Uchiyama I."/>
            <person name="Ito T."/>
            <person name="Fujiyama A."/>
            <person name="Inagaki F."/>
            <person name="Takami H."/>
        </authorList>
    </citation>
    <scope>NUCLEOTIDE SEQUENCE</scope>
    <source>
        <strain evidence="2">Expedition CK06-06</strain>
    </source>
</reference>
<comment type="caution">
    <text evidence="2">The sequence shown here is derived from an EMBL/GenBank/DDBJ whole genome shotgun (WGS) entry which is preliminary data.</text>
</comment>
<feature type="domain" description="Mur ligase N-terminal catalytic" evidence="1">
    <location>
        <begin position="2"/>
        <end position="38"/>
    </location>
</feature>
<dbReference type="AlphaFoldDB" id="X1VS21"/>
<evidence type="ECO:0000259" key="1">
    <source>
        <dbReference type="Pfam" id="PF01225"/>
    </source>
</evidence>
<dbReference type="InterPro" id="IPR000713">
    <property type="entry name" value="Mur_ligase_N"/>
</dbReference>